<dbReference type="AlphaFoldDB" id="A0A9K3Q2A6"/>
<name>A0A9K3Q2A6_9STRA</name>
<proteinExistence type="predicted"/>
<reference evidence="2" key="2">
    <citation type="submission" date="2021-04" db="EMBL/GenBank/DDBJ databases">
        <authorList>
            <person name="Podell S."/>
        </authorList>
    </citation>
    <scope>NUCLEOTIDE SEQUENCE</scope>
    <source>
        <strain evidence="2">Hildebrandi</strain>
    </source>
</reference>
<evidence type="ECO:0000313" key="3">
    <source>
        <dbReference type="Proteomes" id="UP000693970"/>
    </source>
</evidence>
<organism evidence="2 3">
    <name type="scientific">Nitzschia inconspicua</name>
    <dbReference type="NCBI Taxonomy" id="303405"/>
    <lineage>
        <taxon>Eukaryota</taxon>
        <taxon>Sar</taxon>
        <taxon>Stramenopiles</taxon>
        <taxon>Ochrophyta</taxon>
        <taxon>Bacillariophyta</taxon>
        <taxon>Bacillariophyceae</taxon>
        <taxon>Bacillariophycidae</taxon>
        <taxon>Bacillariales</taxon>
        <taxon>Bacillariaceae</taxon>
        <taxon>Nitzschia</taxon>
    </lineage>
</organism>
<sequence>MNEQLLVDGTIKLMEWVMMPLEHTPSPGSPQDIWDCCDSDGLLDPVKYNVFCRERAKYEGLEHEMFLDAMMSLLLSQCMAANEEKKETNNKVPRKRRKKGIVHYIDRVTKVMKAGIAQREANMQYQRNVVSVRQDMMITQSRYNAAMGQNCYWRGQLNSDQLQHPEQHKSNHAVSMYLKTLDEMNKRQEKLDRLEAILDAGYSVDPMYQSIVHDAIAKSSTLQNRMDGSLATTSQVPVSHVSVAKPVATTMEENDEDDELDIGFNNRSVDTPPQSEQDSA</sequence>
<feature type="compositionally biased region" description="Polar residues" evidence="1">
    <location>
        <begin position="265"/>
        <end position="280"/>
    </location>
</feature>
<protein>
    <submittedName>
        <fullName evidence="2">Uncharacterized protein</fullName>
    </submittedName>
</protein>
<dbReference type="EMBL" id="JAGRRH010000006">
    <property type="protein sequence ID" value="KAG7368323.1"/>
    <property type="molecule type" value="Genomic_DNA"/>
</dbReference>
<feature type="compositionally biased region" description="Acidic residues" evidence="1">
    <location>
        <begin position="252"/>
        <end position="261"/>
    </location>
</feature>
<gene>
    <name evidence="2" type="ORF">IV203_031066</name>
</gene>
<accession>A0A9K3Q2A6</accession>
<reference evidence="2" key="1">
    <citation type="journal article" date="2021" name="Sci. Rep.">
        <title>Diploid genomic architecture of Nitzschia inconspicua, an elite biomass production diatom.</title>
        <authorList>
            <person name="Oliver A."/>
            <person name="Podell S."/>
            <person name="Pinowska A."/>
            <person name="Traller J.C."/>
            <person name="Smith S.R."/>
            <person name="McClure R."/>
            <person name="Beliaev A."/>
            <person name="Bohutskyi P."/>
            <person name="Hill E.A."/>
            <person name="Rabines A."/>
            <person name="Zheng H."/>
            <person name="Allen L.Z."/>
            <person name="Kuo A."/>
            <person name="Grigoriev I.V."/>
            <person name="Allen A.E."/>
            <person name="Hazlebeck D."/>
            <person name="Allen E.E."/>
        </authorList>
    </citation>
    <scope>NUCLEOTIDE SEQUENCE</scope>
    <source>
        <strain evidence="2">Hildebrandi</strain>
    </source>
</reference>
<dbReference type="Proteomes" id="UP000693970">
    <property type="component" value="Unassembled WGS sequence"/>
</dbReference>
<keyword evidence="3" id="KW-1185">Reference proteome</keyword>
<feature type="region of interest" description="Disordered" evidence="1">
    <location>
        <begin position="248"/>
        <end position="280"/>
    </location>
</feature>
<evidence type="ECO:0000256" key="1">
    <source>
        <dbReference type="SAM" id="MobiDB-lite"/>
    </source>
</evidence>
<comment type="caution">
    <text evidence="2">The sequence shown here is derived from an EMBL/GenBank/DDBJ whole genome shotgun (WGS) entry which is preliminary data.</text>
</comment>
<evidence type="ECO:0000313" key="2">
    <source>
        <dbReference type="EMBL" id="KAG7368323.1"/>
    </source>
</evidence>